<dbReference type="RefSeq" id="WP_275813110.1">
    <property type="nucleotide sequence ID" value="NZ_BAAANM010000001.1"/>
</dbReference>
<reference evidence="1 2" key="1">
    <citation type="submission" date="2023-03" db="EMBL/GenBank/DDBJ databases">
        <title>Draft genome sequence of type strain Streptomyces ferralitis JCM 14344.</title>
        <authorList>
            <person name="Klaysubun C."/>
            <person name="Duangmal K."/>
        </authorList>
    </citation>
    <scope>NUCLEOTIDE SEQUENCE [LARGE SCALE GENOMIC DNA]</scope>
    <source>
        <strain evidence="1 2">JCM 14344</strain>
    </source>
</reference>
<name>A0ABT5YYD6_9ACTN</name>
<dbReference type="Gene3D" id="3.40.50.12780">
    <property type="entry name" value="N-terminal domain of ligase-like"/>
    <property type="match status" value="1"/>
</dbReference>
<keyword evidence="1" id="KW-0436">Ligase</keyword>
<gene>
    <name evidence="1" type="ORF">P2L57_12970</name>
</gene>
<protein>
    <submittedName>
        <fullName evidence="1">Phenylacetate--CoA ligase family protein</fullName>
    </submittedName>
</protein>
<dbReference type="InterPro" id="IPR045851">
    <property type="entry name" value="AMP-bd_C_sf"/>
</dbReference>
<dbReference type="PANTHER" id="PTHR43845">
    <property type="entry name" value="BLR5969 PROTEIN"/>
    <property type="match status" value="1"/>
</dbReference>
<evidence type="ECO:0000313" key="1">
    <source>
        <dbReference type="EMBL" id="MDF2256612.1"/>
    </source>
</evidence>
<dbReference type="Proteomes" id="UP001220022">
    <property type="component" value="Unassembled WGS sequence"/>
</dbReference>
<dbReference type="GO" id="GO:0016874">
    <property type="term" value="F:ligase activity"/>
    <property type="evidence" value="ECO:0007669"/>
    <property type="project" value="UniProtKB-KW"/>
</dbReference>
<dbReference type="PANTHER" id="PTHR43845:SF1">
    <property type="entry name" value="BLR5969 PROTEIN"/>
    <property type="match status" value="1"/>
</dbReference>
<keyword evidence="2" id="KW-1185">Reference proteome</keyword>
<accession>A0ABT5YYD6</accession>
<dbReference type="SUPFAM" id="SSF56801">
    <property type="entry name" value="Acetyl-CoA synthetase-like"/>
    <property type="match status" value="1"/>
</dbReference>
<proteinExistence type="predicted"/>
<comment type="caution">
    <text evidence="1">The sequence shown here is derived from an EMBL/GenBank/DDBJ whole genome shotgun (WGS) entry which is preliminary data.</text>
</comment>
<evidence type="ECO:0000313" key="2">
    <source>
        <dbReference type="Proteomes" id="UP001220022"/>
    </source>
</evidence>
<dbReference type="EMBL" id="JARHTQ010000007">
    <property type="protein sequence ID" value="MDF2256612.1"/>
    <property type="molecule type" value="Genomic_DNA"/>
</dbReference>
<dbReference type="InterPro" id="IPR042099">
    <property type="entry name" value="ANL_N_sf"/>
</dbReference>
<dbReference type="Gene3D" id="3.30.300.30">
    <property type="match status" value="1"/>
</dbReference>
<sequence>MNHHRTAELISFVREHSPFYRDLYSALPPGTAELAALPLIDHTAYWQAHGIDGSRVLTGPHTDGIVFKTGGTTGSPRVSVYTRDEWRAMSRRFGDGLPAAGLRAGDRVANLFYAGELYSSFVFTLNCLQDAPVPTVQLPIGGASPLDFTVGALRDFSATVVAAPPTSLCRLALEVINAVGTLPGVRLALFSGEALYADQLALLDKAFPGIEVRSIGYASVDAGVLAGPVAGEADTRVHEVFAPDKVVELLDPETGEPIEEPGRPGRVVATDLVRRLMPMIRYPVGDMAEWVDFPRRRFRLLGRSEEGARVGPVTVYLEDLRQLVEGADEQGLVAGVQVVLRHREARDELVLRLAAHSGEAADRAAVQRVLVERLAGVRPMFDEHVRQGLIHPLAVEWVAVDDLTLNPRTGKLVRLIDERLG</sequence>
<organism evidence="1 2">
    <name type="scientific">Streptantibioticus ferralitis</name>
    <dbReference type="NCBI Taxonomy" id="236510"/>
    <lineage>
        <taxon>Bacteria</taxon>
        <taxon>Bacillati</taxon>
        <taxon>Actinomycetota</taxon>
        <taxon>Actinomycetes</taxon>
        <taxon>Kitasatosporales</taxon>
        <taxon>Streptomycetaceae</taxon>
        <taxon>Streptantibioticus</taxon>
    </lineage>
</organism>